<accession>N1Q3B9</accession>
<name>N1Q3B9_DOTSN</name>
<keyword evidence="2" id="KW-1185">Reference proteome</keyword>
<dbReference type="EMBL" id="KB446535">
    <property type="protein sequence ID" value="EME50187.1"/>
    <property type="molecule type" value="Genomic_DNA"/>
</dbReference>
<reference evidence="2" key="1">
    <citation type="journal article" date="2012" name="PLoS Genet.">
        <title>The genomes of the fungal plant pathogens Cladosporium fulvum and Dothistroma septosporum reveal adaptation to different hosts and lifestyles but also signatures of common ancestry.</title>
        <authorList>
            <person name="de Wit P.J.G.M."/>
            <person name="van der Burgt A."/>
            <person name="Oekmen B."/>
            <person name="Stergiopoulos I."/>
            <person name="Abd-Elsalam K.A."/>
            <person name="Aerts A.L."/>
            <person name="Bahkali A.H."/>
            <person name="Beenen H.G."/>
            <person name="Chettri P."/>
            <person name="Cox M.P."/>
            <person name="Datema E."/>
            <person name="de Vries R.P."/>
            <person name="Dhillon B."/>
            <person name="Ganley A.R."/>
            <person name="Griffiths S.A."/>
            <person name="Guo Y."/>
            <person name="Hamelin R.C."/>
            <person name="Henrissat B."/>
            <person name="Kabir M.S."/>
            <person name="Jashni M.K."/>
            <person name="Kema G."/>
            <person name="Klaubauf S."/>
            <person name="Lapidus A."/>
            <person name="Levasseur A."/>
            <person name="Lindquist E."/>
            <person name="Mehrabi R."/>
            <person name="Ohm R.A."/>
            <person name="Owen T.J."/>
            <person name="Salamov A."/>
            <person name="Schwelm A."/>
            <person name="Schijlen E."/>
            <person name="Sun H."/>
            <person name="van den Burg H.A."/>
            <person name="van Ham R.C.H.J."/>
            <person name="Zhang S."/>
            <person name="Goodwin S.B."/>
            <person name="Grigoriev I.V."/>
            <person name="Collemare J."/>
            <person name="Bradshaw R.E."/>
        </authorList>
    </citation>
    <scope>NUCLEOTIDE SEQUENCE [LARGE SCALE GENOMIC DNA]</scope>
    <source>
        <strain evidence="2">NZE10 / CBS 128990</strain>
    </source>
</reference>
<sequence>MSPSDVCRSCRSIWRFRSDVSCGAHVPGLQEVVVSNPVLVLSWLNVRHCHRKMSSCRAVRWRRCSDSTSDGAANNEDAVCGKWSASRLGHTCACVHSVECRSCTDISTGFL</sequence>
<evidence type="ECO:0000313" key="2">
    <source>
        <dbReference type="Proteomes" id="UP000016933"/>
    </source>
</evidence>
<dbReference type="HOGENOM" id="CLU_2158286_0_0_1"/>
<protein>
    <submittedName>
        <fullName evidence="1">Uncharacterized protein</fullName>
    </submittedName>
</protein>
<reference evidence="1 2" key="2">
    <citation type="journal article" date="2012" name="PLoS Pathog.">
        <title>Diverse lifestyles and strategies of plant pathogenesis encoded in the genomes of eighteen Dothideomycetes fungi.</title>
        <authorList>
            <person name="Ohm R.A."/>
            <person name="Feau N."/>
            <person name="Henrissat B."/>
            <person name="Schoch C.L."/>
            <person name="Horwitz B.A."/>
            <person name="Barry K.W."/>
            <person name="Condon B.J."/>
            <person name="Copeland A.C."/>
            <person name="Dhillon B."/>
            <person name="Glaser F."/>
            <person name="Hesse C.N."/>
            <person name="Kosti I."/>
            <person name="LaButti K."/>
            <person name="Lindquist E.A."/>
            <person name="Lucas S."/>
            <person name="Salamov A.A."/>
            <person name="Bradshaw R.E."/>
            <person name="Ciuffetti L."/>
            <person name="Hamelin R.C."/>
            <person name="Kema G.H.J."/>
            <person name="Lawrence C."/>
            <person name="Scott J.A."/>
            <person name="Spatafora J.W."/>
            <person name="Turgeon B.G."/>
            <person name="de Wit P.J.G.M."/>
            <person name="Zhong S."/>
            <person name="Goodwin S.B."/>
            <person name="Grigoriev I.V."/>
        </authorList>
    </citation>
    <scope>NUCLEOTIDE SEQUENCE [LARGE SCALE GENOMIC DNA]</scope>
    <source>
        <strain evidence="2">NZE10 / CBS 128990</strain>
    </source>
</reference>
<gene>
    <name evidence="1" type="ORF">DOTSEDRAFT_68897</name>
</gene>
<organism evidence="1 2">
    <name type="scientific">Dothistroma septosporum (strain NZE10 / CBS 128990)</name>
    <name type="common">Red band needle blight fungus</name>
    <name type="synonym">Mycosphaerella pini</name>
    <dbReference type="NCBI Taxonomy" id="675120"/>
    <lineage>
        <taxon>Eukaryota</taxon>
        <taxon>Fungi</taxon>
        <taxon>Dikarya</taxon>
        <taxon>Ascomycota</taxon>
        <taxon>Pezizomycotina</taxon>
        <taxon>Dothideomycetes</taxon>
        <taxon>Dothideomycetidae</taxon>
        <taxon>Mycosphaerellales</taxon>
        <taxon>Mycosphaerellaceae</taxon>
        <taxon>Dothistroma</taxon>
    </lineage>
</organism>
<proteinExistence type="predicted"/>
<dbReference type="AlphaFoldDB" id="N1Q3B9"/>
<dbReference type="Proteomes" id="UP000016933">
    <property type="component" value="Unassembled WGS sequence"/>
</dbReference>
<evidence type="ECO:0000313" key="1">
    <source>
        <dbReference type="EMBL" id="EME50187.1"/>
    </source>
</evidence>